<feature type="compositionally biased region" description="Low complexity" evidence="10">
    <location>
        <begin position="318"/>
        <end position="330"/>
    </location>
</feature>
<organism evidence="11 12">
    <name type="scientific">Cicer arietinum</name>
    <name type="common">Chickpea</name>
    <name type="synonym">Garbanzo</name>
    <dbReference type="NCBI Taxonomy" id="3827"/>
    <lineage>
        <taxon>Eukaryota</taxon>
        <taxon>Viridiplantae</taxon>
        <taxon>Streptophyta</taxon>
        <taxon>Embryophyta</taxon>
        <taxon>Tracheophyta</taxon>
        <taxon>Spermatophyta</taxon>
        <taxon>Magnoliopsida</taxon>
        <taxon>eudicotyledons</taxon>
        <taxon>Gunneridae</taxon>
        <taxon>Pentapetalae</taxon>
        <taxon>rosids</taxon>
        <taxon>fabids</taxon>
        <taxon>Fabales</taxon>
        <taxon>Fabaceae</taxon>
        <taxon>Papilionoideae</taxon>
        <taxon>50 kb inversion clade</taxon>
        <taxon>NPAAA clade</taxon>
        <taxon>Hologalegina</taxon>
        <taxon>IRL clade</taxon>
        <taxon>Cicereae</taxon>
        <taxon>Cicer</taxon>
    </lineage>
</organism>
<dbReference type="InterPro" id="IPR002067">
    <property type="entry name" value="MCP"/>
</dbReference>
<comment type="subcellular location">
    <subcellularLocation>
        <location evidence="1">Membrane</location>
        <topology evidence="1">Multi-pass membrane protein</topology>
    </subcellularLocation>
</comment>
<keyword evidence="6" id="KW-1133">Transmembrane helix</keyword>
<evidence type="ECO:0000256" key="7">
    <source>
        <dbReference type="ARBA" id="ARBA00023136"/>
    </source>
</evidence>
<dbReference type="Proteomes" id="UP000087171">
    <property type="component" value="Unplaced"/>
</dbReference>
<sequence length="363" mass="39216">MSSNCQTSGSSHNIRGLISNAGAGAAAGAIAATFVCPLDVIKTRLQVHGLPPVQKGSVIVTSLQNIVRTEGFRGMYRGLSPTILALLPNWAVYFTCYEQLKGLLRSHDGCHELTTIGNIIAAAGAGAATSISTNPLWVVKTRLQTQGMRPDVVPYKSVLAALTRITHEEGLRGLYSGIVPSLAGVSHVAIQFPAYEKIKLYMAKKDNTTVDKLSPGNVAIASSISKVTASVMTYPHEVIRSRLQEQGQAKNSGVQYAGVIDCTKKVFQKEGIPGFYRGCATNLLRTTPSAVITFTSYEMIHRFLMRNIPQNKAYSQGSSKSNEPNKPNSETSDINTKNDGDRGQSPSQSNKIPLRNKEQLTRH</sequence>
<dbReference type="eggNOG" id="KOG0757">
    <property type="taxonomic scope" value="Eukaryota"/>
</dbReference>
<dbReference type="SUPFAM" id="SSF103506">
    <property type="entry name" value="Mitochondrial carrier"/>
    <property type="match status" value="1"/>
</dbReference>
<dbReference type="PaxDb" id="3827-XP_004516758.1"/>
<feature type="region of interest" description="Disordered" evidence="10">
    <location>
        <begin position="313"/>
        <end position="363"/>
    </location>
</feature>
<evidence type="ECO:0000313" key="12">
    <source>
        <dbReference type="RefSeq" id="XP_004516758.1"/>
    </source>
</evidence>
<evidence type="ECO:0000256" key="3">
    <source>
        <dbReference type="ARBA" id="ARBA00022448"/>
    </source>
</evidence>
<dbReference type="FunFam" id="1.50.40.10:FF:000075">
    <property type="entry name" value="Nicotinamide adenine dinucleotide transporter 2, mitochondrial"/>
    <property type="match status" value="1"/>
</dbReference>
<dbReference type="GeneID" id="101490593"/>
<dbReference type="KEGG" id="cam:101490593"/>
<dbReference type="GO" id="GO:0015215">
    <property type="term" value="F:nucleotide transmembrane transporter activity"/>
    <property type="evidence" value="ECO:0007669"/>
    <property type="project" value="UniProtKB-ARBA"/>
</dbReference>
<dbReference type="InterPro" id="IPR044712">
    <property type="entry name" value="SLC25A32-like"/>
</dbReference>
<protein>
    <submittedName>
        <fullName evidence="12">Nicotinamide adenine dinucleotide transporter 1, chloroplastic-like</fullName>
    </submittedName>
</protein>
<evidence type="ECO:0000256" key="9">
    <source>
        <dbReference type="RuleBase" id="RU000488"/>
    </source>
</evidence>
<gene>
    <name evidence="12" type="primary">LOC101490593</name>
</gene>
<evidence type="ECO:0000256" key="1">
    <source>
        <dbReference type="ARBA" id="ARBA00004141"/>
    </source>
</evidence>
<evidence type="ECO:0000256" key="10">
    <source>
        <dbReference type="SAM" id="MobiDB-lite"/>
    </source>
</evidence>
<keyword evidence="7 8" id="KW-0472">Membrane</keyword>
<dbReference type="AlphaFoldDB" id="A0A1S2Z848"/>
<feature type="repeat" description="Solcar" evidence="8">
    <location>
        <begin position="213"/>
        <end position="303"/>
    </location>
</feature>
<dbReference type="GO" id="GO:0016020">
    <property type="term" value="C:membrane"/>
    <property type="evidence" value="ECO:0007669"/>
    <property type="project" value="UniProtKB-SubCell"/>
</dbReference>
<dbReference type="PRINTS" id="PR00926">
    <property type="entry name" value="MITOCARRIER"/>
</dbReference>
<dbReference type="RefSeq" id="XP_004516758.1">
    <property type="nucleotide sequence ID" value="XM_004516701.3"/>
</dbReference>
<comment type="similarity">
    <text evidence="2 9">Belongs to the mitochondrial carrier (TC 2.A.29) family.</text>
</comment>
<dbReference type="InterPro" id="IPR018108">
    <property type="entry name" value="MCP_transmembrane"/>
</dbReference>
<reference evidence="12" key="1">
    <citation type="submission" date="2025-08" db="UniProtKB">
        <authorList>
            <consortium name="RefSeq"/>
        </authorList>
    </citation>
    <scope>IDENTIFICATION</scope>
    <source>
        <tissue evidence="12">Etiolated seedlings</tissue>
    </source>
</reference>
<evidence type="ECO:0000256" key="6">
    <source>
        <dbReference type="ARBA" id="ARBA00022989"/>
    </source>
</evidence>
<dbReference type="PANTHER" id="PTHR45683">
    <property type="entry name" value="MITOCHONDRIAL NICOTINAMIDE ADENINE DINUCLEOTIDE TRANSPORTER 1-RELATED-RELATED"/>
    <property type="match status" value="1"/>
</dbReference>
<name>A0A1S2Z848_CICAR</name>
<dbReference type="STRING" id="3827.A0A1S2Z848"/>
<dbReference type="Gene3D" id="1.50.40.10">
    <property type="entry name" value="Mitochondrial carrier domain"/>
    <property type="match status" value="2"/>
</dbReference>
<dbReference type="PROSITE" id="PS50920">
    <property type="entry name" value="SOLCAR"/>
    <property type="match status" value="3"/>
</dbReference>
<evidence type="ECO:0000256" key="5">
    <source>
        <dbReference type="ARBA" id="ARBA00022737"/>
    </source>
</evidence>
<dbReference type="InterPro" id="IPR023395">
    <property type="entry name" value="MCP_dom_sf"/>
</dbReference>
<dbReference type="Pfam" id="PF00153">
    <property type="entry name" value="Mito_carr"/>
    <property type="match status" value="3"/>
</dbReference>
<accession>A0A1S2Z848</accession>
<evidence type="ECO:0000313" key="11">
    <source>
        <dbReference type="Proteomes" id="UP000087171"/>
    </source>
</evidence>
<evidence type="ECO:0000256" key="4">
    <source>
        <dbReference type="ARBA" id="ARBA00022692"/>
    </source>
</evidence>
<feature type="repeat" description="Solcar" evidence="8">
    <location>
        <begin position="113"/>
        <end position="201"/>
    </location>
</feature>
<evidence type="ECO:0000256" key="8">
    <source>
        <dbReference type="PROSITE-ProRule" id="PRU00282"/>
    </source>
</evidence>
<keyword evidence="4 8" id="KW-0812">Transmembrane</keyword>
<evidence type="ECO:0000256" key="2">
    <source>
        <dbReference type="ARBA" id="ARBA00006375"/>
    </source>
</evidence>
<dbReference type="OrthoDB" id="10266426at2759"/>
<keyword evidence="3 9" id="KW-0813">Transport</keyword>
<keyword evidence="11" id="KW-1185">Reference proteome</keyword>
<feature type="repeat" description="Solcar" evidence="8">
    <location>
        <begin position="15"/>
        <end position="103"/>
    </location>
</feature>
<keyword evidence="5" id="KW-0677">Repeat</keyword>
<proteinExistence type="inferred from homology"/>